<keyword evidence="8" id="KW-1185">Reference proteome</keyword>
<dbReference type="Gene3D" id="3.90.25.10">
    <property type="entry name" value="UDP-galactose 4-epimerase, domain 1"/>
    <property type="match status" value="1"/>
</dbReference>
<evidence type="ECO:0000256" key="4">
    <source>
        <dbReference type="ARBA" id="ARBA00023239"/>
    </source>
</evidence>
<comment type="function">
    <text evidence="5">Catalyzes the conversion of GDP-D-mannose to GDP-4-dehydro-6-deoxy-D-mannose.</text>
</comment>
<dbReference type="RefSeq" id="WP_210655836.1">
    <property type="nucleotide sequence ID" value="NZ_JAGKQQ010000001.1"/>
</dbReference>
<dbReference type="CDD" id="cd05260">
    <property type="entry name" value="GDP_MD_SDR_e"/>
    <property type="match status" value="1"/>
</dbReference>
<comment type="catalytic activity">
    <reaction evidence="5">
        <text>GDP-alpha-D-mannose = GDP-4-dehydro-alpha-D-rhamnose + H2O</text>
        <dbReference type="Rhea" id="RHEA:23820"/>
        <dbReference type="ChEBI" id="CHEBI:15377"/>
        <dbReference type="ChEBI" id="CHEBI:57527"/>
        <dbReference type="ChEBI" id="CHEBI:57964"/>
        <dbReference type="EC" id="4.2.1.47"/>
    </reaction>
</comment>
<feature type="domain" description="NAD(P)-binding" evidence="6">
    <location>
        <begin position="5"/>
        <end position="310"/>
    </location>
</feature>
<name>A0ABS5BUW7_9BACT</name>
<evidence type="ECO:0000256" key="2">
    <source>
        <dbReference type="ARBA" id="ARBA00009263"/>
    </source>
</evidence>
<comment type="caution">
    <text evidence="5">Lacks conserved residue(s) required for the propagation of feature annotation.</text>
</comment>
<dbReference type="Proteomes" id="UP000676565">
    <property type="component" value="Unassembled WGS sequence"/>
</dbReference>
<keyword evidence="4 5" id="KW-0456">Lyase</keyword>
<comment type="similarity">
    <text evidence="2 5">Belongs to the NAD(P)-dependent epimerase/dehydratase family. GDP-mannose 4,6-dehydratase subfamily.</text>
</comment>
<dbReference type="InterPro" id="IPR036291">
    <property type="entry name" value="NAD(P)-bd_dom_sf"/>
</dbReference>
<dbReference type="InterPro" id="IPR016040">
    <property type="entry name" value="NAD(P)-bd_dom"/>
</dbReference>
<evidence type="ECO:0000256" key="1">
    <source>
        <dbReference type="ARBA" id="ARBA00001937"/>
    </source>
</evidence>
<comment type="caution">
    <text evidence="7">The sequence shown here is derived from an EMBL/GenBank/DDBJ whole genome shotgun (WGS) entry which is preliminary data.</text>
</comment>
<dbReference type="EC" id="4.2.1.47" evidence="3 5"/>
<evidence type="ECO:0000256" key="5">
    <source>
        <dbReference type="HAMAP-Rule" id="MF_00955"/>
    </source>
</evidence>
<dbReference type="Pfam" id="PF16363">
    <property type="entry name" value="GDP_Man_Dehyd"/>
    <property type="match status" value="1"/>
</dbReference>
<evidence type="ECO:0000259" key="6">
    <source>
        <dbReference type="Pfam" id="PF16363"/>
    </source>
</evidence>
<evidence type="ECO:0000313" key="8">
    <source>
        <dbReference type="Proteomes" id="UP000676565"/>
    </source>
</evidence>
<dbReference type="SUPFAM" id="SSF51735">
    <property type="entry name" value="NAD(P)-binding Rossmann-fold domains"/>
    <property type="match status" value="1"/>
</dbReference>
<dbReference type="GO" id="GO:0008446">
    <property type="term" value="F:GDP-mannose 4,6-dehydratase activity"/>
    <property type="evidence" value="ECO:0007669"/>
    <property type="project" value="UniProtKB-EC"/>
</dbReference>
<keyword evidence="5" id="KW-0521">NADP</keyword>
<gene>
    <name evidence="5 7" type="primary">gmd</name>
    <name evidence="7" type="ORF">J8F10_17660</name>
</gene>
<dbReference type="PANTHER" id="PTHR43715">
    <property type="entry name" value="GDP-MANNOSE 4,6-DEHYDRATASE"/>
    <property type="match status" value="1"/>
</dbReference>
<dbReference type="Gene3D" id="3.40.50.720">
    <property type="entry name" value="NAD(P)-binding Rossmann-like Domain"/>
    <property type="match status" value="1"/>
</dbReference>
<evidence type="ECO:0000256" key="3">
    <source>
        <dbReference type="ARBA" id="ARBA00011989"/>
    </source>
</evidence>
<dbReference type="PANTHER" id="PTHR43715:SF1">
    <property type="entry name" value="GDP-MANNOSE 4,6 DEHYDRATASE"/>
    <property type="match status" value="1"/>
</dbReference>
<organism evidence="7 8">
    <name type="scientific">Gemmata palustris</name>
    <dbReference type="NCBI Taxonomy" id="2822762"/>
    <lineage>
        <taxon>Bacteria</taxon>
        <taxon>Pseudomonadati</taxon>
        <taxon>Planctomycetota</taxon>
        <taxon>Planctomycetia</taxon>
        <taxon>Gemmatales</taxon>
        <taxon>Gemmataceae</taxon>
        <taxon>Gemmata</taxon>
    </lineage>
</organism>
<accession>A0ABS5BUW7</accession>
<dbReference type="InterPro" id="IPR006368">
    <property type="entry name" value="GDP_Man_deHydtase"/>
</dbReference>
<proteinExistence type="inferred from homology"/>
<sequence length="331" mass="37258">MKRALITGITGQDGSYLAELLLEKGYEVHGIVRRASTESFERIEHLAGKIHLHQADLLDQLSIIDVIKVSNPQEVYNLAAQSFVPTSWKQPMLTGQFTALGVTQVLEAVKLLGRDTIKFYQASSSEMFGKVQAVPQIETTPFYPRSPYGVAKVYGHWITVNYRESYNMFCTSGILFNHESERRGKEFVTRKVTDGVARIKLGLATELKLGNLDSKRDWGFAGDYVRAMWLMLQQDKPDDYVVATNKTHTVQRLVEVAFTAAGLDWQKHVKIDPSLVRPAEVDLLIGDPAKAKKHLGWEPEVSFEQLIERMVKADLARLQGQPVPDFKARGI</sequence>
<dbReference type="NCBIfam" id="TIGR01472">
    <property type="entry name" value="gmd"/>
    <property type="match status" value="1"/>
</dbReference>
<evidence type="ECO:0000313" key="7">
    <source>
        <dbReference type="EMBL" id="MBP3957095.1"/>
    </source>
</evidence>
<reference evidence="7 8" key="1">
    <citation type="submission" date="2021-04" db="EMBL/GenBank/DDBJ databases">
        <authorList>
            <person name="Ivanova A."/>
        </authorList>
    </citation>
    <scope>NUCLEOTIDE SEQUENCE [LARGE SCALE GENOMIC DNA]</scope>
    <source>
        <strain evidence="7 8">G18</strain>
    </source>
</reference>
<dbReference type="HAMAP" id="MF_00955">
    <property type="entry name" value="GDP_Man_dehydratase"/>
    <property type="match status" value="1"/>
</dbReference>
<comment type="cofactor">
    <cofactor evidence="1 5">
        <name>NADP(+)</name>
        <dbReference type="ChEBI" id="CHEBI:58349"/>
    </cofactor>
</comment>
<dbReference type="EMBL" id="JAGKQQ010000001">
    <property type="protein sequence ID" value="MBP3957095.1"/>
    <property type="molecule type" value="Genomic_DNA"/>
</dbReference>
<protein>
    <recommendedName>
        <fullName evidence="3 5">GDP-mannose 4,6-dehydratase</fullName>
        <ecNumber evidence="3 5">4.2.1.47</ecNumber>
    </recommendedName>
    <alternativeName>
        <fullName evidence="5">GDP-D-mannose dehydratase</fullName>
    </alternativeName>
</protein>